<evidence type="ECO:0000256" key="1">
    <source>
        <dbReference type="ARBA" id="ARBA00004613"/>
    </source>
</evidence>
<dbReference type="Gene3D" id="1.10.640.10">
    <property type="entry name" value="Haem peroxidase domain superfamily, animal type"/>
    <property type="match status" value="1"/>
</dbReference>
<accession>A0A7R8WBR3</accession>
<dbReference type="Pfam" id="PF03098">
    <property type="entry name" value="An_peroxidase"/>
    <property type="match status" value="1"/>
</dbReference>
<evidence type="ECO:0000256" key="2">
    <source>
        <dbReference type="ARBA" id="ARBA00022525"/>
    </source>
</evidence>
<dbReference type="GO" id="GO:0020037">
    <property type="term" value="F:heme binding"/>
    <property type="evidence" value="ECO:0007669"/>
    <property type="project" value="InterPro"/>
</dbReference>
<dbReference type="GO" id="GO:0006979">
    <property type="term" value="P:response to oxidative stress"/>
    <property type="evidence" value="ECO:0007669"/>
    <property type="project" value="InterPro"/>
</dbReference>
<keyword evidence="3" id="KW-0575">Peroxidase</keyword>
<keyword evidence="2" id="KW-0964">Secreted</keyword>
<organism evidence="5">
    <name type="scientific">Cyprideis torosa</name>
    <dbReference type="NCBI Taxonomy" id="163714"/>
    <lineage>
        <taxon>Eukaryota</taxon>
        <taxon>Metazoa</taxon>
        <taxon>Ecdysozoa</taxon>
        <taxon>Arthropoda</taxon>
        <taxon>Crustacea</taxon>
        <taxon>Oligostraca</taxon>
        <taxon>Ostracoda</taxon>
        <taxon>Podocopa</taxon>
        <taxon>Podocopida</taxon>
        <taxon>Cytherocopina</taxon>
        <taxon>Cytheroidea</taxon>
        <taxon>Cytherideidae</taxon>
        <taxon>Cyprideis</taxon>
    </lineage>
</organism>
<keyword evidence="4" id="KW-0325">Glycoprotein</keyword>
<proteinExistence type="predicted"/>
<dbReference type="OrthoDB" id="6380773at2759"/>
<sequence>MEGSLNTALENFNGDQDIENFKWLLELTAADPESGTVLKKTFESTKEFQSVHQANHLRLLNDRGYNGCKHFVRLLEEDATSRVWNVSKGIKCDYTARYRSIDGTCNSGMVNTWGATNIPLRNMLPPDYFDDVSEPRGGRGYTTLPNPRHVSYTVHQSEYKNDCIYALMVMQFGQFMDHDITNCGHQLLSF</sequence>
<reference evidence="5" key="1">
    <citation type="submission" date="2020-11" db="EMBL/GenBank/DDBJ databases">
        <authorList>
            <person name="Tran Van P."/>
        </authorList>
    </citation>
    <scope>NUCLEOTIDE SEQUENCE</scope>
</reference>
<comment type="subcellular location">
    <subcellularLocation>
        <location evidence="1">Secreted</location>
    </subcellularLocation>
</comment>
<dbReference type="SUPFAM" id="SSF48113">
    <property type="entry name" value="Heme-dependent peroxidases"/>
    <property type="match status" value="1"/>
</dbReference>
<protein>
    <submittedName>
        <fullName evidence="5">Uncharacterized protein</fullName>
    </submittedName>
</protein>
<dbReference type="PANTHER" id="PTHR11475:SF4">
    <property type="entry name" value="CHORION PEROXIDASE"/>
    <property type="match status" value="1"/>
</dbReference>
<evidence type="ECO:0000256" key="4">
    <source>
        <dbReference type="ARBA" id="ARBA00023180"/>
    </source>
</evidence>
<dbReference type="InterPro" id="IPR037120">
    <property type="entry name" value="Haem_peroxidase_sf_animal"/>
</dbReference>
<dbReference type="InterPro" id="IPR019791">
    <property type="entry name" value="Haem_peroxidase_animal"/>
</dbReference>
<keyword evidence="3" id="KW-0560">Oxidoreductase</keyword>
<dbReference type="GO" id="GO:0005576">
    <property type="term" value="C:extracellular region"/>
    <property type="evidence" value="ECO:0007669"/>
    <property type="project" value="UniProtKB-SubCell"/>
</dbReference>
<evidence type="ECO:0000256" key="3">
    <source>
        <dbReference type="ARBA" id="ARBA00022559"/>
    </source>
</evidence>
<dbReference type="GO" id="GO:0004601">
    <property type="term" value="F:peroxidase activity"/>
    <property type="evidence" value="ECO:0007669"/>
    <property type="project" value="UniProtKB-KW"/>
</dbReference>
<gene>
    <name evidence="5" type="ORF">CTOB1V02_LOCUS5384</name>
</gene>
<evidence type="ECO:0000313" key="5">
    <source>
        <dbReference type="EMBL" id="CAD7227478.1"/>
    </source>
</evidence>
<name>A0A7R8WBR3_9CRUS</name>
<dbReference type="PANTHER" id="PTHR11475">
    <property type="entry name" value="OXIDASE/PEROXIDASE"/>
    <property type="match status" value="1"/>
</dbReference>
<dbReference type="InterPro" id="IPR010255">
    <property type="entry name" value="Haem_peroxidase_sf"/>
</dbReference>
<dbReference type="AlphaFoldDB" id="A0A7R8WBR3"/>
<dbReference type="EMBL" id="OB661157">
    <property type="protein sequence ID" value="CAD7227478.1"/>
    <property type="molecule type" value="Genomic_DNA"/>
</dbReference>
<dbReference type="PROSITE" id="PS50292">
    <property type="entry name" value="PEROXIDASE_3"/>
    <property type="match status" value="1"/>
</dbReference>